<keyword evidence="20" id="KW-0106">Calcium</keyword>
<name>A0AA88NAN9_TACVA</name>
<feature type="disulfide bond" evidence="18">
    <location>
        <begin position="161"/>
        <end position="174"/>
    </location>
</feature>
<dbReference type="CDD" id="cd00033">
    <property type="entry name" value="CCP"/>
    <property type="match status" value="2"/>
</dbReference>
<feature type="disulfide bond" evidence="18">
    <location>
        <begin position="232"/>
        <end position="249"/>
    </location>
</feature>
<dbReference type="SMART" id="SM00179">
    <property type="entry name" value="EGF_CA"/>
    <property type="match status" value="1"/>
</dbReference>
<keyword evidence="13" id="KW-0180">Complement pathway</keyword>
<dbReference type="Gene3D" id="2.10.70.10">
    <property type="entry name" value="Complement Module, domain 1"/>
    <property type="match status" value="2"/>
</dbReference>
<dbReference type="GO" id="GO:0005509">
    <property type="term" value="F:calcium ion binding"/>
    <property type="evidence" value="ECO:0007669"/>
    <property type="project" value="InterPro"/>
</dbReference>
<dbReference type="Gene3D" id="2.40.10.10">
    <property type="entry name" value="Trypsin-like serine proteases"/>
    <property type="match status" value="2"/>
</dbReference>
<feature type="binding site" evidence="20">
    <location>
        <position position="152"/>
    </location>
    <ligand>
        <name>Ca(2+)</name>
        <dbReference type="ChEBI" id="CHEBI:29108"/>
        <label>2</label>
    </ligand>
</feature>
<evidence type="ECO:0000256" key="21">
    <source>
        <dbReference type="PROSITE-ProRule" id="PRU00059"/>
    </source>
</evidence>
<keyword evidence="4" id="KW-0399">Innate immunity</keyword>
<keyword evidence="3" id="KW-0245">EGF-like domain</keyword>
<dbReference type="GO" id="GO:0045087">
    <property type="term" value="P:innate immune response"/>
    <property type="evidence" value="ECO:0007669"/>
    <property type="project" value="UniProtKB-KW"/>
</dbReference>
<evidence type="ECO:0000256" key="22">
    <source>
        <dbReference type="PROSITE-ProRule" id="PRU00302"/>
    </source>
</evidence>
<dbReference type="PROSITE" id="PS00010">
    <property type="entry name" value="ASX_HYDROXYL"/>
    <property type="match status" value="1"/>
</dbReference>
<evidence type="ECO:0000259" key="26">
    <source>
        <dbReference type="PROSITE" id="PS50923"/>
    </source>
</evidence>
<feature type="disulfide bond" evidence="18 22">
    <location>
        <begin position="352"/>
        <end position="395"/>
    </location>
</feature>
<keyword evidence="14 18" id="KW-1015">Disulfide bond</keyword>
<dbReference type="SUPFAM" id="SSF49854">
    <property type="entry name" value="Spermadhesin, CUB domain"/>
    <property type="match status" value="2"/>
</dbReference>
<protein>
    <submittedName>
        <fullName evidence="27">Uncharacterized protein</fullName>
    </submittedName>
</protein>
<dbReference type="PIRSF" id="PIRSF001155">
    <property type="entry name" value="C1r_C1s_MASP"/>
    <property type="match status" value="1"/>
</dbReference>
<comment type="PTM">
    <text evidence="19">The iron and 2-oxoglutarate dependent 3-hydroxylation of aspartate and asparagine is (R) stereospecific within EGF domains.</text>
</comment>
<evidence type="ECO:0000256" key="12">
    <source>
        <dbReference type="ARBA" id="ARBA00022859"/>
    </source>
</evidence>
<comment type="subcellular location">
    <subcellularLocation>
        <location evidence="1">Secreted</location>
    </subcellularLocation>
</comment>
<dbReference type="InterPro" id="IPR033116">
    <property type="entry name" value="TRYPSIN_SER"/>
</dbReference>
<dbReference type="InterPro" id="IPR000436">
    <property type="entry name" value="Sushi_SCR_CCP_dom"/>
</dbReference>
<sequence>MVSSTMLAFCVCMLLVSVCQAVQLAGLIQSPGFPYGYGSNVSETWKRCAPPGHVLVLTLLHLDLEESSQCENDFLEVSEHSLLAKFCGRKTSEELKSVDPPLRSSSGGCLSVTFQSDYSNTERHTGFQLFYTTQDVDECWENIVMCSHFCHNYIGGYSCTCKPGYYLDEDQHECHADCTEQRHGAGVLTSPGSPGPYFENANCSYRLSVNEGEQLWFKFTGVFDVESRNGQCVDFIEIKTASETFGPFCGKDKPADILSSSQHVEVIFYSDLEGTNQGFTLEYKPKGMECTGKVTPDAIVSPERDLYKVGETVMVQCVTGYVLSDSDDDTFESTCQLNGEWKPKFSCEPVDCGFPELPELMELTEENPETTYKHNISVCCPQEFYQLEGKASFTCHATGEWVAENGEIFSEESPQCVPVCGITKSSAGGRVFGGQNAKLGEVPWQLLAQNPRGGASLINDRWAITAAHVVKNKNTMIFMGGMVNVGDKNAVHMETEMIIIHPDYKYLPDNYNNDIALVKMSSRVPLSRNLLPVCLPKTKTDGPALENKTGTISGFGATGETLQSEVLQYGHVIEFPGVCVKTKLEVTNNMFCAGGKDKGVDSCKGDSGGPLVIPMLGFGSAETPYRLKGIVSWGPERCVNDNKGYYTKVEKYLQWIRDTMKNN</sequence>
<feature type="binding site" evidence="20">
    <location>
        <position position="73"/>
    </location>
    <ligand>
        <name>Ca(2+)</name>
        <dbReference type="ChEBI" id="CHEBI:29108"/>
        <label>1</label>
    </ligand>
</feature>
<dbReference type="InterPro" id="IPR018097">
    <property type="entry name" value="EGF_Ca-bd_CS"/>
</dbReference>
<dbReference type="FunFam" id="2.40.10.10:FF:000054">
    <property type="entry name" value="Complement C1r subcomponent"/>
    <property type="match status" value="1"/>
</dbReference>
<dbReference type="PANTHER" id="PTHR24255:SF29">
    <property type="entry name" value="COMPLEMENT COMPONENT 1, S SUBCOMPONENT"/>
    <property type="match status" value="1"/>
</dbReference>
<feature type="domain" description="CUB" evidence="24">
    <location>
        <begin position="10"/>
        <end position="134"/>
    </location>
</feature>
<dbReference type="PROSITE" id="PS01186">
    <property type="entry name" value="EGF_2"/>
    <property type="match status" value="1"/>
</dbReference>
<dbReference type="PROSITE" id="PS01187">
    <property type="entry name" value="EGF_CA"/>
    <property type="match status" value="1"/>
</dbReference>
<dbReference type="PRINTS" id="PR00722">
    <property type="entry name" value="CHYMOTRYPSIN"/>
</dbReference>
<keyword evidence="16 19" id="KW-0379">Hydroxylation</keyword>
<evidence type="ECO:0000256" key="15">
    <source>
        <dbReference type="ARBA" id="ARBA00023180"/>
    </source>
</evidence>
<dbReference type="GO" id="GO:0004252">
    <property type="term" value="F:serine-type endopeptidase activity"/>
    <property type="evidence" value="ECO:0007669"/>
    <property type="project" value="InterPro"/>
</dbReference>
<evidence type="ECO:0000256" key="2">
    <source>
        <dbReference type="ARBA" id="ARBA00022525"/>
    </source>
</evidence>
<dbReference type="InterPro" id="IPR024175">
    <property type="entry name" value="Pept_S1A_C1r/C1S/mannan-bd"/>
</dbReference>
<feature type="disulfide bond" evidence="18">
    <location>
        <begin position="178"/>
        <end position="203"/>
    </location>
</feature>
<dbReference type="PROSITE" id="PS50240">
    <property type="entry name" value="TRYPSIN_DOM"/>
    <property type="match status" value="1"/>
</dbReference>
<feature type="active site" description="Charge relay system" evidence="17">
    <location>
        <position position="468"/>
    </location>
</feature>
<dbReference type="Pfam" id="PF00089">
    <property type="entry name" value="Trypsin"/>
    <property type="match status" value="1"/>
</dbReference>
<feature type="disulfide bond" evidence="18">
    <location>
        <begin position="139"/>
        <end position="150"/>
    </location>
</feature>
<dbReference type="SMART" id="SM00020">
    <property type="entry name" value="Tryp_SPc"/>
    <property type="match status" value="1"/>
</dbReference>
<feature type="binding site" evidence="20">
    <location>
        <position position="226"/>
    </location>
    <ligand>
        <name>Ca(2+)</name>
        <dbReference type="ChEBI" id="CHEBI:29108"/>
        <label>3</label>
    </ligand>
</feature>
<feature type="binding site" evidence="20">
    <location>
        <position position="65"/>
    </location>
    <ligand>
        <name>Ca(2+)</name>
        <dbReference type="ChEBI" id="CHEBI:29108"/>
        <label>1</label>
    </ligand>
</feature>
<feature type="binding site" evidence="20">
    <location>
        <position position="271"/>
    </location>
    <ligand>
        <name>Ca(2+)</name>
        <dbReference type="ChEBI" id="CHEBI:29108"/>
        <label>3</label>
    </ligand>
</feature>
<dbReference type="CDD" id="cd00041">
    <property type="entry name" value="CUB"/>
    <property type="match status" value="2"/>
</dbReference>
<dbReference type="InterPro" id="IPR043504">
    <property type="entry name" value="Peptidase_S1_PA_chymotrypsin"/>
</dbReference>
<feature type="binding site" evidence="20">
    <location>
        <position position="156"/>
    </location>
    <ligand>
        <name>Ca(2+)</name>
        <dbReference type="ChEBI" id="CHEBI:29108"/>
        <label>2</label>
    </ligand>
</feature>
<evidence type="ECO:0000256" key="23">
    <source>
        <dbReference type="SAM" id="SignalP"/>
    </source>
</evidence>
<evidence type="ECO:0000313" key="27">
    <source>
        <dbReference type="EMBL" id="KAK2855337.1"/>
    </source>
</evidence>
<feature type="binding site" evidence="20">
    <location>
        <position position="135"/>
    </location>
    <ligand>
        <name>Ca(2+)</name>
        <dbReference type="ChEBI" id="CHEBI:29108"/>
        <label>2</label>
    </ligand>
</feature>
<evidence type="ECO:0000256" key="11">
    <source>
        <dbReference type="ARBA" id="ARBA00022825"/>
    </source>
</evidence>
<comment type="caution">
    <text evidence="27">The sequence shown here is derived from an EMBL/GenBank/DDBJ whole genome shotgun (WGS) entry which is preliminary data.</text>
</comment>
<feature type="domain" description="Sushi" evidence="26">
    <location>
        <begin position="288"/>
        <end position="349"/>
    </location>
</feature>
<evidence type="ECO:0000256" key="6">
    <source>
        <dbReference type="ARBA" id="ARBA00022670"/>
    </source>
</evidence>
<feature type="disulfide bond" evidence="18 21">
    <location>
        <begin position="70"/>
        <end position="87"/>
    </location>
</feature>
<dbReference type="AlphaFoldDB" id="A0AA88NAN9"/>
<keyword evidence="9" id="KW-0677">Repeat</keyword>
<dbReference type="SUPFAM" id="SSF50494">
    <property type="entry name" value="Trypsin-like serine proteases"/>
    <property type="match status" value="1"/>
</dbReference>
<dbReference type="FunFam" id="2.10.25.10:FF:000059">
    <property type="entry name" value="Mannan-binding lectin serine protease 1"/>
    <property type="match status" value="1"/>
</dbReference>
<evidence type="ECO:0000256" key="14">
    <source>
        <dbReference type="ARBA" id="ARBA00023157"/>
    </source>
</evidence>
<dbReference type="SMART" id="SM00032">
    <property type="entry name" value="CCP"/>
    <property type="match status" value="2"/>
</dbReference>
<keyword evidence="28" id="KW-1185">Reference proteome</keyword>
<feature type="disulfide bond" evidence="18">
    <location>
        <begin position="380"/>
        <end position="416"/>
    </location>
</feature>
<feature type="modified residue" description="(3R)-3-hydroxyasparagine" evidence="19">
    <location>
        <position position="152"/>
    </location>
</feature>
<evidence type="ECO:0000256" key="13">
    <source>
        <dbReference type="ARBA" id="ARBA00022875"/>
    </source>
</evidence>
<dbReference type="SUPFAM" id="SSF57535">
    <property type="entry name" value="Complement control module/SCR domain"/>
    <property type="match status" value="2"/>
</dbReference>
<keyword evidence="11" id="KW-0720">Serine protease</keyword>
<evidence type="ECO:0000256" key="18">
    <source>
        <dbReference type="PIRSR" id="PIRSR001155-2"/>
    </source>
</evidence>
<feature type="active site" description="Charge relay system" evidence="17">
    <location>
        <position position="607"/>
    </location>
</feature>
<evidence type="ECO:0000256" key="5">
    <source>
        <dbReference type="ARBA" id="ARBA00022659"/>
    </source>
</evidence>
<dbReference type="PROSITE" id="PS01180">
    <property type="entry name" value="CUB"/>
    <property type="match status" value="2"/>
</dbReference>
<dbReference type="InterPro" id="IPR000859">
    <property type="entry name" value="CUB_dom"/>
</dbReference>
<dbReference type="InterPro" id="IPR035914">
    <property type="entry name" value="Sperma_CUB_dom_sf"/>
</dbReference>
<gene>
    <name evidence="27" type="ORF">Q7C36_007206</name>
</gene>
<feature type="disulfide bond" evidence="18">
    <location>
        <begin position="290"/>
        <end position="335"/>
    </location>
</feature>
<dbReference type="InterPro" id="IPR001881">
    <property type="entry name" value="EGF-like_Ca-bd_dom"/>
</dbReference>
<feature type="domain" description="Peptidase S1" evidence="25">
    <location>
        <begin position="431"/>
        <end position="661"/>
    </location>
</feature>
<dbReference type="InterPro" id="IPR001314">
    <property type="entry name" value="Peptidase_S1A"/>
</dbReference>
<evidence type="ECO:0000259" key="25">
    <source>
        <dbReference type="PROSITE" id="PS50240"/>
    </source>
</evidence>
<feature type="disulfide bond" evidence="18">
    <location>
        <begin position="317"/>
        <end position="347"/>
    </location>
</feature>
<evidence type="ECO:0000256" key="8">
    <source>
        <dbReference type="ARBA" id="ARBA00022729"/>
    </source>
</evidence>
<evidence type="ECO:0000259" key="24">
    <source>
        <dbReference type="PROSITE" id="PS01180"/>
    </source>
</evidence>
<comment type="caution">
    <text evidence="22">Lacks conserved residue(s) required for the propagation of feature annotation.</text>
</comment>
<dbReference type="InterPro" id="IPR000152">
    <property type="entry name" value="EGF-type_Asp/Asn_hydroxyl_site"/>
</dbReference>
<dbReference type="Pfam" id="PF00431">
    <property type="entry name" value="CUB"/>
    <property type="match status" value="2"/>
</dbReference>
<keyword evidence="2" id="KW-0964">Secreted</keyword>
<dbReference type="PANTHER" id="PTHR24255">
    <property type="entry name" value="COMPLEMENT COMPONENT 1, S SUBCOMPONENT-RELATED"/>
    <property type="match status" value="1"/>
</dbReference>
<dbReference type="SUPFAM" id="SSF57196">
    <property type="entry name" value="EGF/Laminin"/>
    <property type="match status" value="1"/>
</dbReference>
<feature type="binding site" evidence="20">
    <location>
        <position position="153"/>
    </location>
    <ligand>
        <name>Ca(2+)</name>
        <dbReference type="ChEBI" id="CHEBI:29108"/>
        <label>2</label>
    </ligand>
</feature>
<keyword evidence="10" id="KW-0378">Hydrolase</keyword>
<dbReference type="Proteomes" id="UP001187315">
    <property type="component" value="Unassembled WGS sequence"/>
</dbReference>
<dbReference type="InterPro" id="IPR000742">
    <property type="entry name" value="EGF"/>
</dbReference>
<feature type="binding site" evidence="20">
    <location>
        <position position="117"/>
    </location>
    <ligand>
        <name>Ca(2+)</name>
        <dbReference type="ChEBI" id="CHEBI:29108"/>
        <label>1</label>
    </ligand>
</feature>
<evidence type="ECO:0000256" key="10">
    <source>
        <dbReference type="ARBA" id="ARBA00022801"/>
    </source>
</evidence>
<dbReference type="InterPro" id="IPR049883">
    <property type="entry name" value="NOTCH1_EGF-like"/>
</dbReference>
<feature type="domain" description="Sushi" evidence="26">
    <location>
        <begin position="350"/>
        <end position="418"/>
    </location>
</feature>
<evidence type="ECO:0000256" key="7">
    <source>
        <dbReference type="ARBA" id="ARBA00022723"/>
    </source>
</evidence>
<dbReference type="EMBL" id="JAVHJS010000006">
    <property type="protein sequence ID" value="KAK2855337.1"/>
    <property type="molecule type" value="Genomic_DNA"/>
</dbReference>
<keyword evidence="15" id="KW-0325">Glycoprotein</keyword>
<evidence type="ECO:0000256" key="17">
    <source>
        <dbReference type="PIRSR" id="PIRSR001155-1"/>
    </source>
</evidence>
<keyword evidence="7 20" id="KW-0479">Metal-binding</keyword>
<dbReference type="CDD" id="cd00054">
    <property type="entry name" value="EGF_CA"/>
    <property type="match status" value="1"/>
</dbReference>
<keyword evidence="5 22" id="KW-0768">Sushi</keyword>
<proteinExistence type="predicted"/>
<dbReference type="InterPro" id="IPR035976">
    <property type="entry name" value="Sushi/SCR/CCP_sf"/>
</dbReference>
<keyword evidence="8 23" id="KW-0732">Signal</keyword>
<feature type="chain" id="PRO_5041676498" evidence="23">
    <location>
        <begin position="22"/>
        <end position="663"/>
    </location>
</feature>
<feature type="disulfide bond" evidence="18">
    <location>
        <begin position="579"/>
        <end position="592"/>
    </location>
</feature>
<evidence type="ECO:0000256" key="19">
    <source>
        <dbReference type="PIRSR" id="PIRSR001155-3"/>
    </source>
</evidence>
<evidence type="ECO:0000256" key="1">
    <source>
        <dbReference type="ARBA" id="ARBA00004613"/>
    </source>
</evidence>
<keyword evidence="6" id="KW-0645">Protease</keyword>
<dbReference type="CDD" id="cd00190">
    <property type="entry name" value="Tryp_SPc"/>
    <property type="match status" value="1"/>
</dbReference>
<feature type="signal peptide" evidence="23">
    <location>
        <begin position="1"/>
        <end position="21"/>
    </location>
</feature>
<feature type="binding site" evidence="20">
    <location>
        <position position="119"/>
    </location>
    <ligand>
        <name>Ca(2+)</name>
        <dbReference type="ChEBI" id="CHEBI:29108"/>
        <label>1</label>
    </ligand>
</feature>
<dbReference type="InterPro" id="IPR001254">
    <property type="entry name" value="Trypsin_dom"/>
</dbReference>
<dbReference type="PROSITE" id="PS00135">
    <property type="entry name" value="TRYPSIN_SER"/>
    <property type="match status" value="1"/>
</dbReference>
<feature type="binding site" evidence="20">
    <location>
        <position position="136"/>
    </location>
    <ligand>
        <name>Ca(2+)</name>
        <dbReference type="ChEBI" id="CHEBI:29108"/>
        <label>2</label>
    </ligand>
</feature>
<dbReference type="Gene3D" id="2.60.120.290">
    <property type="entry name" value="Spermadhesin, CUB domain"/>
    <property type="match status" value="2"/>
</dbReference>
<feature type="binding site" evidence="20">
    <location>
        <position position="234"/>
    </location>
    <ligand>
        <name>Ca(2+)</name>
        <dbReference type="ChEBI" id="CHEBI:29108"/>
        <label>3</label>
    </ligand>
</feature>
<accession>A0AA88NAN9</accession>
<evidence type="ECO:0000256" key="4">
    <source>
        <dbReference type="ARBA" id="ARBA00022588"/>
    </source>
</evidence>
<evidence type="ECO:0000256" key="9">
    <source>
        <dbReference type="ARBA" id="ARBA00022737"/>
    </source>
</evidence>
<evidence type="ECO:0000313" key="28">
    <source>
        <dbReference type="Proteomes" id="UP001187315"/>
    </source>
</evidence>
<feature type="disulfide bond" description="Interchain (between heavy and light chains)" evidence="18">
    <location>
        <begin position="420"/>
        <end position="534"/>
    </location>
</feature>
<dbReference type="GO" id="GO:0031638">
    <property type="term" value="P:zymogen activation"/>
    <property type="evidence" value="ECO:0007669"/>
    <property type="project" value="TreeGrafter"/>
</dbReference>
<dbReference type="Pfam" id="PF00084">
    <property type="entry name" value="Sushi"/>
    <property type="match status" value="1"/>
</dbReference>
<dbReference type="InterPro" id="IPR009003">
    <property type="entry name" value="Peptidase_S1_PA"/>
</dbReference>
<dbReference type="Pfam" id="PF07645">
    <property type="entry name" value="EGF_CA"/>
    <property type="match status" value="1"/>
</dbReference>
<dbReference type="PROSITE" id="PS50923">
    <property type="entry name" value="SUSHI"/>
    <property type="match status" value="2"/>
</dbReference>
<dbReference type="GO" id="GO:0072562">
    <property type="term" value="C:blood microparticle"/>
    <property type="evidence" value="ECO:0007669"/>
    <property type="project" value="TreeGrafter"/>
</dbReference>
<reference evidence="27" key="1">
    <citation type="submission" date="2023-08" db="EMBL/GenBank/DDBJ databases">
        <title>Pelteobagrus vachellii genome.</title>
        <authorList>
            <person name="Liu H."/>
        </authorList>
    </citation>
    <scope>NUCLEOTIDE SEQUENCE</scope>
    <source>
        <strain evidence="27">PRFRI_2022a</strain>
        <tissue evidence="27">Muscle</tissue>
    </source>
</reference>
<evidence type="ECO:0000256" key="16">
    <source>
        <dbReference type="ARBA" id="ARBA00023278"/>
    </source>
</evidence>
<feature type="active site" description="Charge relay system" evidence="17">
    <location>
        <position position="514"/>
    </location>
</feature>
<feature type="disulfide bond" evidence="18">
    <location>
        <begin position="603"/>
        <end position="638"/>
    </location>
</feature>
<keyword evidence="12" id="KW-0391">Immunity</keyword>
<dbReference type="SMART" id="SM00042">
    <property type="entry name" value="CUB"/>
    <property type="match status" value="2"/>
</dbReference>
<feature type="disulfide bond" evidence="18">
    <location>
        <begin position="146"/>
        <end position="159"/>
    </location>
</feature>
<feature type="binding site" evidence="20">
    <location>
        <position position="138"/>
    </location>
    <ligand>
        <name>Ca(2+)</name>
        <dbReference type="ChEBI" id="CHEBI:29108"/>
        <label>2</label>
    </ligand>
</feature>
<dbReference type="Gene3D" id="2.10.25.10">
    <property type="entry name" value="Laminin"/>
    <property type="match status" value="1"/>
</dbReference>
<evidence type="ECO:0000256" key="3">
    <source>
        <dbReference type="ARBA" id="ARBA00022536"/>
    </source>
</evidence>
<dbReference type="GO" id="GO:0006958">
    <property type="term" value="P:complement activation, classical pathway"/>
    <property type="evidence" value="ECO:0007669"/>
    <property type="project" value="UniProtKB-KW"/>
</dbReference>
<feature type="domain" description="CUB" evidence="24">
    <location>
        <begin position="174"/>
        <end position="286"/>
    </location>
</feature>
<evidence type="ECO:0000256" key="20">
    <source>
        <dbReference type="PIRSR" id="PIRSR001155-4"/>
    </source>
</evidence>
<organism evidence="27 28">
    <name type="scientific">Tachysurus vachellii</name>
    <name type="common">Darkbarbel catfish</name>
    <name type="synonym">Pelteobagrus vachellii</name>
    <dbReference type="NCBI Taxonomy" id="175792"/>
    <lineage>
        <taxon>Eukaryota</taxon>
        <taxon>Metazoa</taxon>
        <taxon>Chordata</taxon>
        <taxon>Craniata</taxon>
        <taxon>Vertebrata</taxon>
        <taxon>Euteleostomi</taxon>
        <taxon>Actinopterygii</taxon>
        <taxon>Neopterygii</taxon>
        <taxon>Teleostei</taxon>
        <taxon>Ostariophysi</taxon>
        <taxon>Siluriformes</taxon>
        <taxon>Bagridae</taxon>
        <taxon>Tachysurus</taxon>
    </lineage>
</organism>